<accession>A0A1S6IY83</accession>
<evidence type="ECO:0000256" key="5">
    <source>
        <dbReference type="ARBA" id="ARBA00022747"/>
    </source>
</evidence>
<dbReference type="STRING" id="1833852.B0537_11850"/>
<comment type="similarity">
    <text evidence="1">Belongs to the N(4)/N(6)-methyltransferase family.</text>
</comment>
<dbReference type="SUPFAM" id="SSF53335">
    <property type="entry name" value="S-adenosyl-L-methionine-dependent methyltransferases"/>
    <property type="match status" value="1"/>
</dbReference>
<dbReference type="REBASE" id="191300">
    <property type="entry name" value="M.DfeGSS09ORF11850P"/>
</dbReference>
<name>A0A1S6IY83_9FIRM</name>
<reference evidence="7 8" key="1">
    <citation type="journal article" date="2016" name="Int. J. Syst. Evol. Microbiol.">
        <title>Desulfotomaculum ferrireducens sp. nov., a moderately thermophilic sulfate-reducing and dissimilatory Fe(III)-reducing bacterium isolated from compost.</title>
        <authorList>
            <person name="Yang G."/>
            <person name="Guo J."/>
            <person name="Zhuang L."/>
            <person name="Yuan Y."/>
            <person name="Zhou S."/>
        </authorList>
    </citation>
    <scope>NUCLEOTIDE SEQUENCE [LARGE SCALE GENOMIC DNA]</scope>
    <source>
        <strain evidence="7 8">GSS09</strain>
    </source>
</reference>
<evidence type="ECO:0000313" key="8">
    <source>
        <dbReference type="Proteomes" id="UP000189464"/>
    </source>
</evidence>
<dbReference type="EMBL" id="CP019698">
    <property type="protein sequence ID" value="AQS59710.1"/>
    <property type="molecule type" value="Genomic_DNA"/>
</dbReference>
<dbReference type="PIRSF" id="PIRSF015855">
    <property type="entry name" value="TypeIII_Mtase_mKpnI"/>
    <property type="match status" value="1"/>
</dbReference>
<keyword evidence="2 7" id="KW-0489">Methyltransferase</keyword>
<dbReference type="GO" id="GO:0008170">
    <property type="term" value="F:N-methyltransferase activity"/>
    <property type="evidence" value="ECO:0007669"/>
    <property type="project" value="InterPro"/>
</dbReference>
<protein>
    <submittedName>
        <fullName evidence="7">Site-specific DNA-methyltransferase</fullName>
    </submittedName>
</protein>
<dbReference type="GO" id="GO:0032259">
    <property type="term" value="P:methylation"/>
    <property type="evidence" value="ECO:0007669"/>
    <property type="project" value="UniProtKB-KW"/>
</dbReference>
<sequence length="655" mass="75187">MIETTLTGKTPDIGEENIKKLMTIFPEVVTEGKVDFEKLKQVLGEYVDDSNERYNFTWNGKGRALRLSQTPSLGTLRPCKEESKNWDTTQNLYIEGDNLEVLKLLQKSYYGKIKMIYIDPPYNTGKDFVYKDDFYDSIENYKRITGQIDGNGKPISTNTETSGRYHTDWLNMMYPRLRLARNLLSENGLIVINIDEHEVTNLHKLCTEVFGESNDLGTIIWDKRNPKGDAKGVSYQHEYILLFAKNKEQFFESCTMVRPKKNAKAMLRKAEQIFNKVGKTLTLDEANAEFQAWISSQKELSGGEAAYKYIDTNGEVYRTVSMAWPNNKKAPEDYFIPLIHPITRKPCPVPAKGWRYPSATMRELLAKNLIIFGKDETKQPERKYLLRDNMYENIPSLLYYGGSDTDMLFALGIPFDTPKVVNIVKEHIQSFTEPTDVILDFFSGSATTAHAVMQLNAEDGGNRRFIMVQLPEPTDEKSEAYKAGYKNICEIGKERIRRAGEKIKEEYKDKENIENLDIGFKVFKLDTSNIRKWQPDYDNLEQSLMDYVDNFVEGRTEFDVVYEIMLKYGLDLTYPVDEFTIAGKKVYSIGYGMLMICLDNEITTEVAKGILTKIKELSPESSRVVFKDNGFKSDSNKTNIKEILKSGGIEEFITI</sequence>
<dbReference type="GO" id="GO:0003677">
    <property type="term" value="F:DNA binding"/>
    <property type="evidence" value="ECO:0007669"/>
    <property type="project" value="InterPro"/>
</dbReference>
<proteinExistence type="inferred from homology"/>
<evidence type="ECO:0000256" key="2">
    <source>
        <dbReference type="ARBA" id="ARBA00022603"/>
    </source>
</evidence>
<dbReference type="OrthoDB" id="9800801at2"/>
<evidence type="ECO:0000256" key="4">
    <source>
        <dbReference type="ARBA" id="ARBA00022691"/>
    </source>
</evidence>
<dbReference type="Pfam" id="PF01555">
    <property type="entry name" value="N6_N4_Mtase"/>
    <property type="match status" value="1"/>
</dbReference>
<dbReference type="AlphaFoldDB" id="A0A1S6IY83"/>
<dbReference type="GO" id="GO:0009307">
    <property type="term" value="P:DNA restriction-modification system"/>
    <property type="evidence" value="ECO:0007669"/>
    <property type="project" value="UniProtKB-KW"/>
</dbReference>
<dbReference type="InterPro" id="IPR002941">
    <property type="entry name" value="DNA_methylase_N4/N6"/>
</dbReference>
<gene>
    <name evidence="7" type="ORF">B0537_11850</name>
</gene>
<dbReference type="RefSeq" id="WP_077714756.1">
    <property type="nucleotide sequence ID" value="NZ_CP019698.1"/>
</dbReference>
<feature type="domain" description="DNA methylase N-4/N-6" evidence="6">
    <location>
        <begin position="113"/>
        <end position="465"/>
    </location>
</feature>
<dbReference type="InterPro" id="IPR002295">
    <property type="entry name" value="N4/N6-MTase_EcoPI_Mod-like"/>
</dbReference>
<dbReference type="Proteomes" id="UP000189464">
    <property type="component" value="Chromosome"/>
</dbReference>
<keyword evidence="8" id="KW-1185">Reference proteome</keyword>
<evidence type="ECO:0000256" key="1">
    <source>
        <dbReference type="ARBA" id="ARBA00006594"/>
    </source>
</evidence>
<dbReference type="InterPro" id="IPR029063">
    <property type="entry name" value="SAM-dependent_MTases_sf"/>
</dbReference>
<keyword evidence="4" id="KW-0949">S-adenosyl-L-methionine</keyword>
<evidence type="ECO:0000313" key="7">
    <source>
        <dbReference type="EMBL" id="AQS59710.1"/>
    </source>
</evidence>
<dbReference type="InterPro" id="IPR002052">
    <property type="entry name" value="DNA_methylase_N6_adenine_CS"/>
</dbReference>
<dbReference type="PRINTS" id="PR00506">
    <property type="entry name" value="D21N6MTFRASE"/>
</dbReference>
<dbReference type="PROSITE" id="PS00092">
    <property type="entry name" value="N6_MTASE"/>
    <property type="match status" value="1"/>
</dbReference>
<evidence type="ECO:0000256" key="3">
    <source>
        <dbReference type="ARBA" id="ARBA00022679"/>
    </source>
</evidence>
<evidence type="ECO:0000259" key="6">
    <source>
        <dbReference type="Pfam" id="PF01555"/>
    </source>
</evidence>
<dbReference type="Gene3D" id="3.40.50.150">
    <property type="entry name" value="Vaccinia Virus protein VP39"/>
    <property type="match status" value="1"/>
</dbReference>
<dbReference type="KEGG" id="dfg:B0537_11850"/>
<organism evidence="7 8">
    <name type="scientific">Desulforamulus ferrireducens</name>
    <dbReference type="NCBI Taxonomy" id="1833852"/>
    <lineage>
        <taxon>Bacteria</taxon>
        <taxon>Bacillati</taxon>
        <taxon>Bacillota</taxon>
        <taxon>Clostridia</taxon>
        <taxon>Eubacteriales</taxon>
        <taxon>Peptococcaceae</taxon>
        <taxon>Desulforamulus</taxon>
    </lineage>
</organism>
<keyword evidence="5" id="KW-0680">Restriction system</keyword>
<keyword evidence="3 7" id="KW-0808">Transferase</keyword>